<sequence length="204" mass="22586">MTASATGRPALLSRAKQRDSERSKAQLLSAAVEEFSANGFAATRVLDIAFRAGVNQQLISYYFDGKRGLYRAARRQWRTWLKRDASEGSTFAQLIRRYVRSRADLRSGARLLAWEGLEEHPEPEDEGELRAALQEVAGQLQARQQAGEIDARTEPAVLLLILLGAGNALVVYPQIVRALFGEQADPAELAERYSTQLATLLSAR</sequence>
<feature type="domain" description="HTH tetR-type" evidence="3">
    <location>
        <begin position="21"/>
        <end position="81"/>
    </location>
</feature>
<dbReference type="Pfam" id="PF00440">
    <property type="entry name" value="TetR_N"/>
    <property type="match status" value="1"/>
</dbReference>
<dbReference type="SUPFAM" id="SSF48498">
    <property type="entry name" value="Tetracyclin repressor-like, C-terminal domain"/>
    <property type="match status" value="1"/>
</dbReference>
<dbReference type="PROSITE" id="PS50977">
    <property type="entry name" value="HTH_TETR_2"/>
    <property type="match status" value="1"/>
</dbReference>
<dbReference type="Gene3D" id="1.10.357.10">
    <property type="entry name" value="Tetracycline Repressor, domain 2"/>
    <property type="match status" value="1"/>
</dbReference>
<dbReference type="SUPFAM" id="SSF46689">
    <property type="entry name" value="Homeodomain-like"/>
    <property type="match status" value="1"/>
</dbReference>
<name>A0ABP6XNC5_9PSEU</name>
<dbReference type="InterPro" id="IPR050109">
    <property type="entry name" value="HTH-type_TetR-like_transc_reg"/>
</dbReference>
<feature type="DNA-binding region" description="H-T-H motif" evidence="2">
    <location>
        <begin position="44"/>
        <end position="63"/>
    </location>
</feature>
<dbReference type="InterPro" id="IPR009057">
    <property type="entry name" value="Homeodomain-like_sf"/>
</dbReference>
<dbReference type="EMBL" id="BAAAZN010000016">
    <property type="protein sequence ID" value="GAA3569592.1"/>
    <property type="molecule type" value="Genomic_DNA"/>
</dbReference>
<evidence type="ECO:0000256" key="2">
    <source>
        <dbReference type="PROSITE-ProRule" id="PRU00335"/>
    </source>
</evidence>
<dbReference type="RefSeq" id="WP_344866209.1">
    <property type="nucleotide sequence ID" value="NZ_BAAAZN010000016.1"/>
</dbReference>
<evidence type="ECO:0000313" key="5">
    <source>
        <dbReference type="Proteomes" id="UP001500689"/>
    </source>
</evidence>
<keyword evidence="5" id="KW-1185">Reference proteome</keyword>
<comment type="caution">
    <text evidence="4">The sequence shown here is derived from an EMBL/GenBank/DDBJ whole genome shotgun (WGS) entry which is preliminary data.</text>
</comment>
<reference evidence="5" key="1">
    <citation type="journal article" date="2019" name="Int. J. Syst. Evol. Microbiol.">
        <title>The Global Catalogue of Microorganisms (GCM) 10K type strain sequencing project: providing services to taxonomists for standard genome sequencing and annotation.</title>
        <authorList>
            <consortium name="The Broad Institute Genomics Platform"/>
            <consortium name="The Broad Institute Genome Sequencing Center for Infectious Disease"/>
            <person name="Wu L."/>
            <person name="Ma J."/>
        </authorList>
    </citation>
    <scope>NUCLEOTIDE SEQUENCE [LARGE SCALE GENOMIC DNA]</scope>
    <source>
        <strain evidence="5">JCM 16898</strain>
    </source>
</reference>
<dbReference type="Proteomes" id="UP001500689">
    <property type="component" value="Unassembled WGS sequence"/>
</dbReference>
<dbReference type="PANTHER" id="PTHR30328">
    <property type="entry name" value="TRANSCRIPTIONAL REPRESSOR"/>
    <property type="match status" value="1"/>
</dbReference>
<dbReference type="Pfam" id="PF17926">
    <property type="entry name" value="TetR_C_21"/>
    <property type="match status" value="1"/>
</dbReference>
<evidence type="ECO:0000256" key="1">
    <source>
        <dbReference type="ARBA" id="ARBA00023125"/>
    </source>
</evidence>
<evidence type="ECO:0000313" key="4">
    <source>
        <dbReference type="EMBL" id="GAA3569592.1"/>
    </source>
</evidence>
<organism evidence="4 5">
    <name type="scientific">Amycolatopsis ultiminotia</name>
    <dbReference type="NCBI Taxonomy" id="543629"/>
    <lineage>
        <taxon>Bacteria</taxon>
        <taxon>Bacillati</taxon>
        <taxon>Actinomycetota</taxon>
        <taxon>Actinomycetes</taxon>
        <taxon>Pseudonocardiales</taxon>
        <taxon>Pseudonocardiaceae</taxon>
        <taxon>Amycolatopsis</taxon>
    </lineage>
</organism>
<keyword evidence="1 2" id="KW-0238">DNA-binding</keyword>
<evidence type="ECO:0000259" key="3">
    <source>
        <dbReference type="PROSITE" id="PS50977"/>
    </source>
</evidence>
<accession>A0ABP6XNC5</accession>
<dbReference type="PANTHER" id="PTHR30328:SF54">
    <property type="entry name" value="HTH-TYPE TRANSCRIPTIONAL REPRESSOR SCO4008"/>
    <property type="match status" value="1"/>
</dbReference>
<gene>
    <name evidence="4" type="ORF">GCM10022222_62150</name>
</gene>
<dbReference type="InterPro" id="IPR001647">
    <property type="entry name" value="HTH_TetR"/>
</dbReference>
<dbReference type="InterPro" id="IPR036271">
    <property type="entry name" value="Tet_transcr_reg_TetR-rel_C_sf"/>
</dbReference>
<dbReference type="PRINTS" id="PR00455">
    <property type="entry name" value="HTHTETR"/>
</dbReference>
<dbReference type="InterPro" id="IPR041467">
    <property type="entry name" value="Sco4008_C"/>
</dbReference>
<proteinExistence type="predicted"/>
<protein>
    <submittedName>
        <fullName evidence="4">TetR family transcriptional regulator C-terminal domain-containing protein</fullName>
    </submittedName>
</protein>